<evidence type="ECO:0000256" key="3">
    <source>
        <dbReference type="ARBA" id="ARBA00022692"/>
    </source>
</evidence>
<evidence type="ECO:0000256" key="5">
    <source>
        <dbReference type="ARBA" id="ARBA00023136"/>
    </source>
</evidence>
<dbReference type="AlphaFoldDB" id="A0A4S3MKF4"/>
<reference evidence="8 9" key="1">
    <citation type="submission" date="2019-04" db="EMBL/GenBank/DDBJ databases">
        <title>Draft genome sequence of Gemmobacter aestuarii sp. nov.</title>
        <authorList>
            <person name="Hameed A."/>
            <person name="Lin S.-Y."/>
            <person name="Shahina M."/>
            <person name="Lai W.-A."/>
            <person name="Young C.-C."/>
        </authorList>
    </citation>
    <scope>NUCLEOTIDE SEQUENCE [LARGE SCALE GENOMIC DNA]</scope>
    <source>
        <strain evidence="8 9">CC-PW-75</strain>
    </source>
</reference>
<dbReference type="InterPro" id="IPR042094">
    <property type="entry name" value="T2SS_GspF_sf"/>
</dbReference>
<keyword evidence="4 6" id="KW-1133">Transmembrane helix</keyword>
<proteinExistence type="predicted"/>
<comment type="subcellular location">
    <subcellularLocation>
        <location evidence="1">Cell membrane</location>
        <topology evidence="1">Multi-pass membrane protein</topology>
    </subcellularLocation>
</comment>
<evidence type="ECO:0000256" key="2">
    <source>
        <dbReference type="ARBA" id="ARBA00022475"/>
    </source>
</evidence>
<evidence type="ECO:0000313" key="9">
    <source>
        <dbReference type="Proteomes" id="UP000309450"/>
    </source>
</evidence>
<dbReference type="RefSeq" id="WP_136395554.1">
    <property type="nucleotide sequence ID" value="NZ_SSND01000004.1"/>
</dbReference>
<keyword evidence="5 6" id="KW-0472">Membrane</keyword>
<protein>
    <submittedName>
        <fullName evidence="8">Type II secretion system F family protein</fullName>
    </submittedName>
</protein>
<evidence type="ECO:0000256" key="6">
    <source>
        <dbReference type="SAM" id="Phobius"/>
    </source>
</evidence>
<feature type="transmembrane region" description="Helical" evidence="6">
    <location>
        <begin position="258"/>
        <end position="278"/>
    </location>
</feature>
<evidence type="ECO:0000259" key="7">
    <source>
        <dbReference type="Pfam" id="PF00482"/>
    </source>
</evidence>
<dbReference type="Pfam" id="PF00482">
    <property type="entry name" value="T2SSF"/>
    <property type="match status" value="1"/>
</dbReference>
<sequence length="317" mass="35201">MSIIIIYAFTFAAVLLIAELILRRLFGRQRAAREVNERLERLKLRQDQSGAYSSLLQDRSLFRRGAGAFSPGDLTRLYRQSGLVLSRQRRVVYVIVILLGSFMVAQWIASTIWVQIPLALVICAATIVFLIIQIRAARIKKFVTQLPSAIDIIVRSLSAGHPLNAAIALVGREMPDPIGSEFGMLSDQLTFGLELDQAMLSMIDRVGADELNLLAVTVSVQRNTGGNLGEALENLSRMIRDRALLRGKIKAISAEGRITAVIMALFPAFLFLMIRTLVPTYFDPVWETGYGTQIVFGILAVMAFGALILRRLVTFDF</sequence>
<dbReference type="Gene3D" id="1.20.81.30">
    <property type="entry name" value="Type II secretion system (T2SS), domain F"/>
    <property type="match status" value="1"/>
</dbReference>
<feature type="transmembrane region" description="Helical" evidence="6">
    <location>
        <begin position="6"/>
        <end position="26"/>
    </location>
</feature>
<feature type="transmembrane region" description="Helical" evidence="6">
    <location>
        <begin position="290"/>
        <end position="309"/>
    </location>
</feature>
<keyword evidence="9" id="KW-1185">Reference proteome</keyword>
<keyword evidence="3 6" id="KW-0812">Transmembrane</keyword>
<accession>A0A4S3MKF4</accession>
<gene>
    <name evidence="8" type="ORF">E7811_15500</name>
</gene>
<dbReference type="InterPro" id="IPR018076">
    <property type="entry name" value="T2SS_GspF_dom"/>
</dbReference>
<dbReference type="Proteomes" id="UP000309450">
    <property type="component" value="Unassembled WGS sequence"/>
</dbReference>
<dbReference type="GO" id="GO:0005886">
    <property type="term" value="C:plasma membrane"/>
    <property type="evidence" value="ECO:0007669"/>
    <property type="project" value="UniProtKB-SubCell"/>
</dbReference>
<feature type="domain" description="Type II secretion system protein GspF" evidence="7">
    <location>
        <begin position="150"/>
        <end position="274"/>
    </location>
</feature>
<keyword evidence="2" id="KW-1003">Cell membrane</keyword>
<dbReference type="EMBL" id="SSND01000004">
    <property type="protein sequence ID" value="THD82446.1"/>
    <property type="molecule type" value="Genomic_DNA"/>
</dbReference>
<evidence type="ECO:0000256" key="1">
    <source>
        <dbReference type="ARBA" id="ARBA00004651"/>
    </source>
</evidence>
<evidence type="ECO:0000313" key="8">
    <source>
        <dbReference type="EMBL" id="THD82446.1"/>
    </source>
</evidence>
<organism evidence="8 9">
    <name type="scientific">Aliigemmobacter aestuarii</name>
    <dbReference type="NCBI Taxonomy" id="1445661"/>
    <lineage>
        <taxon>Bacteria</taxon>
        <taxon>Pseudomonadati</taxon>
        <taxon>Pseudomonadota</taxon>
        <taxon>Alphaproteobacteria</taxon>
        <taxon>Rhodobacterales</taxon>
        <taxon>Paracoccaceae</taxon>
        <taxon>Aliigemmobacter</taxon>
    </lineage>
</organism>
<dbReference type="PANTHER" id="PTHR35007:SF1">
    <property type="entry name" value="PILUS ASSEMBLY PROTEIN"/>
    <property type="match status" value="1"/>
</dbReference>
<dbReference type="PANTHER" id="PTHR35007">
    <property type="entry name" value="INTEGRAL MEMBRANE PROTEIN-RELATED"/>
    <property type="match status" value="1"/>
</dbReference>
<feature type="transmembrane region" description="Helical" evidence="6">
    <location>
        <begin position="91"/>
        <end position="108"/>
    </location>
</feature>
<feature type="transmembrane region" description="Helical" evidence="6">
    <location>
        <begin position="114"/>
        <end position="132"/>
    </location>
</feature>
<comment type="caution">
    <text evidence="8">The sequence shown here is derived from an EMBL/GenBank/DDBJ whole genome shotgun (WGS) entry which is preliminary data.</text>
</comment>
<dbReference type="OrthoDB" id="9803381at2"/>
<name>A0A4S3MKF4_9RHOB</name>
<evidence type="ECO:0000256" key="4">
    <source>
        <dbReference type="ARBA" id="ARBA00022989"/>
    </source>
</evidence>